<accession>A0A1B9FWP0</accession>
<name>A0A1B9FWP0_9TREE</name>
<proteinExistence type="predicted"/>
<dbReference type="EMBL" id="CP144547">
    <property type="protein sequence ID" value="WVW86056.1"/>
    <property type="molecule type" value="Genomic_DNA"/>
</dbReference>
<reference evidence="3" key="2">
    <citation type="submission" date="2013-07" db="EMBL/GenBank/DDBJ databases">
        <authorList>
            <consortium name="The Broad Institute Genome Sequencing Platform"/>
            <person name="Cuomo C."/>
            <person name="Litvintseva A."/>
            <person name="Chen Y."/>
            <person name="Heitman J."/>
            <person name="Sun S."/>
            <person name="Springer D."/>
            <person name="Dromer F."/>
            <person name="Young S.K."/>
            <person name="Zeng Q."/>
            <person name="Gargeya S."/>
            <person name="Fitzgerald M."/>
            <person name="Abouelleil A."/>
            <person name="Alvarado L."/>
            <person name="Berlin A.M."/>
            <person name="Chapman S.B."/>
            <person name="Dewar J."/>
            <person name="Goldberg J."/>
            <person name="Griggs A."/>
            <person name="Gujja S."/>
            <person name="Hansen M."/>
            <person name="Howarth C."/>
            <person name="Imamovic A."/>
            <person name="Larimer J."/>
            <person name="McCowan C."/>
            <person name="Murphy C."/>
            <person name="Pearson M."/>
            <person name="Priest M."/>
            <person name="Roberts A."/>
            <person name="Saif S."/>
            <person name="Shea T."/>
            <person name="Sykes S."/>
            <person name="Wortman J."/>
            <person name="Nusbaum C."/>
            <person name="Birren B."/>
        </authorList>
    </citation>
    <scope>NUCLEOTIDE SEQUENCE</scope>
    <source>
        <strain evidence="3">CBS 10118</strain>
    </source>
</reference>
<dbReference type="RefSeq" id="XP_019044256.1">
    <property type="nucleotide sequence ID" value="XM_019194133.1"/>
</dbReference>
<dbReference type="VEuPathDB" id="FungiDB:I302_07540"/>
<feature type="region of interest" description="Disordered" evidence="1">
    <location>
        <begin position="142"/>
        <end position="235"/>
    </location>
</feature>
<protein>
    <submittedName>
        <fullName evidence="2">Uncharacterized protein</fullName>
    </submittedName>
</protein>
<dbReference type="Proteomes" id="UP000092730">
    <property type="component" value="Chromosome 7"/>
</dbReference>
<feature type="compositionally biased region" description="Polar residues" evidence="1">
    <location>
        <begin position="187"/>
        <end position="199"/>
    </location>
</feature>
<reference evidence="2" key="1">
    <citation type="submission" date="2013-07" db="EMBL/GenBank/DDBJ databases">
        <title>The Genome Sequence of Cryptococcus bestiolae CBS10118.</title>
        <authorList>
            <consortium name="The Broad Institute Genome Sequencing Platform"/>
            <person name="Cuomo C."/>
            <person name="Litvintseva A."/>
            <person name="Chen Y."/>
            <person name="Heitman J."/>
            <person name="Sun S."/>
            <person name="Springer D."/>
            <person name="Dromer F."/>
            <person name="Young S.K."/>
            <person name="Zeng Q."/>
            <person name="Gargeya S."/>
            <person name="Fitzgerald M."/>
            <person name="Abouelleil A."/>
            <person name="Alvarado L."/>
            <person name="Berlin A.M."/>
            <person name="Chapman S.B."/>
            <person name="Dewar J."/>
            <person name="Goldberg J."/>
            <person name="Griggs A."/>
            <person name="Gujja S."/>
            <person name="Hansen M."/>
            <person name="Howarth C."/>
            <person name="Imamovic A."/>
            <person name="Larimer J."/>
            <person name="McCowan C."/>
            <person name="Murphy C."/>
            <person name="Pearson M."/>
            <person name="Priest M."/>
            <person name="Roberts A."/>
            <person name="Saif S."/>
            <person name="Shea T."/>
            <person name="Sykes S."/>
            <person name="Wortman J."/>
            <person name="Nusbaum C."/>
            <person name="Birren B."/>
        </authorList>
    </citation>
    <scope>NUCLEOTIDE SEQUENCE [LARGE SCALE GENOMIC DNA]</scope>
    <source>
        <strain evidence="2">CBS 10118</strain>
    </source>
</reference>
<dbReference type="GeneID" id="30211939"/>
<evidence type="ECO:0000313" key="4">
    <source>
        <dbReference type="Proteomes" id="UP000092730"/>
    </source>
</evidence>
<reference evidence="3" key="4">
    <citation type="submission" date="2024-02" db="EMBL/GenBank/DDBJ databases">
        <title>Comparative genomics of Cryptococcus and Kwoniella reveals pathogenesis evolution and contrasting modes of karyotype evolution via chromosome fusion or intercentromeric recombination.</title>
        <authorList>
            <person name="Coelho M.A."/>
            <person name="David-Palma M."/>
            <person name="Shea T."/>
            <person name="Bowers K."/>
            <person name="McGinley-Smith S."/>
            <person name="Mohammad A.W."/>
            <person name="Gnirke A."/>
            <person name="Yurkov A.M."/>
            <person name="Nowrousian M."/>
            <person name="Sun S."/>
            <person name="Cuomo C.A."/>
            <person name="Heitman J."/>
        </authorList>
    </citation>
    <scope>NUCLEOTIDE SEQUENCE</scope>
    <source>
        <strain evidence="3">CBS 10118</strain>
    </source>
</reference>
<dbReference type="KEGG" id="kbi:30211939"/>
<keyword evidence="4" id="KW-1185">Reference proteome</keyword>
<evidence type="ECO:0000256" key="1">
    <source>
        <dbReference type="SAM" id="MobiDB-lite"/>
    </source>
</evidence>
<sequence length="243" mass="26748">MSDSIKEFYKGNSDGMVMVLGSAYYKGSVKLEISDVRTSNTATQDRIGSSRLTSPAVPSAHLLSQELHDTEVLNWNTREIRGAEWHVPTFYNIHKIPHSDLKPTNGSDLSNVGFDEALAQQIMSLEGKEGVHTVQGTVLGVSSLDEGGTQTEAKTTDLDGQSGTDEGPQSEVGSQSWERLSDWENLQIGSATDVESMTTDLEKEKEQSEDGESHHSNETVVSHTQHNESNGKGVWSYFRRSFR</sequence>
<evidence type="ECO:0000313" key="2">
    <source>
        <dbReference type="EMBL" id="OCF23186.1"/>
    </source>
</evidence>
<evidence type="ECO:0000313" key="3">
    <source>
        <dbReference type="EMBL" id="WVW86056.1"/>
    </source>
</evidence>
<dbReference type="EMBL" id="KI894024">
    <property type="protein sequence ID" value="OCF23186.1"/>
    <property type="molecule type" value="Genomic_DNA"/>
</dbReference>
<reference evidence="2" key="3">
    <citation type="submission" date="2014-01" db="EMBL/GenBank/DDBJ databases">
        <title>Evolution of pathogenesis and genome organization in the Tremellales.</title>
        <authorList>
            <person name="Cuomo C."/>
            <person name="Litvintseva A."/>
            <person name="Heitman J."/>
            <person name="Chen Y."/>
            <person name="Sun S."/>
            <person name="Springer D."/>
            <person name="Dromer F."/>
            <person name="Young S."/>
            <person name="Zeng Q."/>
            <person name="Chapman S."/>
            <person name="Gujja S."/>
            <person name="Saif S."/>
            <person name="Birren B."/>
        </authorList>
    </citation>
    <scope>NUCLEOTIDE SEQUENCE</scope>
    <source>
        <strain evidence="2">CBS 10118</strain>
    </source>
</reference>
<dbReference type="AlphaFoldDB" id="A0A1B9FWP0"/>
<organism evidence="2">
    <name type="scientific">Kwoniella bestiolae CBS 10118</name>
    <dbReference type="NCBI Taxonomy" id="1296100"/>
    <lineage>
        <taxon>Eukaryota</taxon>
        <taxon>Fungi</taxon>
        <taxon>Dikarya</taxon>
        <taxon>Basidiomycota</taxon>
        <taxon>Agaricomycotina</taxon>
        <taxon>Tremellomycetes</taxon>
        <taxon>Tremellales</taxon>
        <taxon>Cryptococcaceae</taxon>
        <taxon>Kwoniella</taxon>
    </lineage>
</organism>
<gene>
    <name evidence="2" type="ORF">I302_07540</name>
    <name evidence="3" type="ORF">I302_108094</name>
</gene>
<feature type="compositionally biased region" description="Polar residues" evidence="1">
    <location>
        <begin position="148"/>
        <end position="164"/>
    </location>
</feature>
<feature type="compositionally biased region" description="Polar residues" evidence="1">
    <location>
        <begin position="218"/>
        <end position="230"/>
    </location>
</feature>
<feature type="compositionally biased region" description="Basic and acidic residues" evidence="1">
    <location>
        <begin position="200"/>
        <end position="217"/>
    </location>
</feature>